<dbReference type="PANTHER" id="PTHR13370">
    <property type="entry name" value="RNA METHYLASE-RELATED"/>
    <property type="match status" value="1"/>
</dbReference>
<keyword evidence="1" id="KW-0489">Methyltransferase</keyword>
<dbReference type="InterPro" id="IPR029063">
    <property type="entry name" value="SAM-dependent_MTases_sf"/>
</dbReference>
<keyword evidence="2" id="KW-0808">Transferase</keyword>
<dbReference type="GO" id="GO:0008170">
    <property type="term" value="F:N-methyltransferase activity"/>
    <property type="evidence" value="ECO:0007669"/>
    <property type="project" value="InterPro"/>
</dbReference>
<dbReference type="SUPFAM" id="SSF53335">
    <property type="entry name" value="S-adenosyl-L-methionine-dependent methyltransferases"/>
    <property type="match status" value="1"/>
</dbReference>
<evidence type="ECO:0000256" key="2">
    <source>
        <dbReference type="ARBA" id="ARBA00022679"/>
    </source>
</evidence>
<gene>
    <name evidence="4" type="ORF">S01H4_05355</name>
</gene>
<dbReference type="Gene3D" id="3.40.50.150">
    <property type="entry name" value="Vaccinia Virus protein VP39"/>
    <property type="match status" value="1"/>
</dbReference>
<proteinExistence type="predicted"/>
<dbReference type="InterPro" id="IPR001091">
    <property type="entry name" value="RM_Methyltransferase"/>
</dbReference>
<dbReference type="GO" id="GO:0032259">
    <property type="term" value="P:methylation"/>
    <property type="evidence" value="ECO:0007669"/>
    <property type="project" value="UniProtKB-KW"/>
</dbReference>
<comment type="caution">
    <text evidence="4">The sequence shown here is derived from an EMBL/GenBank/DDBJ whole genome shotgun (WGS) entry which is preliminary data.</text>
</comment>
<feature type="domain" description="DNA methylase N-4/N-6" evidence="3">
    <location>
        <begin position="23"/>
        <end position="94"/>
    </location>
</feature>
<dbReference type="AlphaFoldDB" id="X1AMJ4"/>
<dbReference type="GO" id="GO:0005737">
    <property type="term" value="C:cytoplasm"/>
    <property type="evidence" value="ECO:0007669"/>
    <property type="project" value="TreeGrafter"/>
</dbReference>
<evidence type="ECO:0000313" key="4">
    <source>
        <dbReference type="EMBL" id="GAG70682.1"/>
    </source>
</evidence>
<organism evidence="4">
    <name type="scientific">marine sediment metagenome</name>
    <dbReference type="NCBI Taxonomy" id="412755"/>
    <lineage>
        <taxon>unclassified sequences</taxon>
        <taxon>metagenomes</taxon>
        <taxon>ecological metagenomes</taxon>
    </lineage>
</organism>
<sequence>MHKYGFSNIEIYQDENGYYTLVGTRDVWDIPALRGNQPETTGYPTQKPEELLERIIKLSSDEGDIVLDPFCGCGTTVIVASKLGRRFIGIDIDTSERKRGELPTAFSVIKK</sequence>
<protein>
    <recommendedName>
        <fullName evidence="3">DNA methylase N-4/N-6 domain-containing protein</fullName>
    </recommendedName>
</protein>
<evidence type="ECO:0000256" key="1">
    <source>
        <dbReference type="ARBA" id="ARBA00022603"/>
    </source>
</evidence>
<reference evidence="4" key="1">
    <citation type="journal article" date="2014" name="Front. Microbiol.">
        <title>High frequency of phylogenetically diverse reductive dehalogenase-homologous genes in deep subseafloor sedimentary metagenomes.</title>
        <authorList>
            <person name="Kawai M."/>
            <person name="Futagami T."/>
            <person name="Toyoda A."/>
            <person name="Takaki Y."/>
            <person name="Nishi S."/>
            <person name="Hori S."/>
            <person name="Arai W."/>
            <person name="Tsubouchi T."/>
            <person name="Morono Y."/>
            <person name="Uchiyama I."/>
            <person name="Ito T."/>
            <person name="Fujiyama A."/>
            <person name="Inagaki F."/>
            <person name="Takami H."/>
        </authorList>
    </citation>
    <scope>NUCLEOTIDE SEQUENCE</scope>
    <source>
        <strain evidence="4">Expedition CK06-06</strain>
    </source>
</reference>
<dbReference type="Pfam" id="PF01555">
    <property type="entry name" value="N6_N4_Mtase"/>
    <property type="match status" value="1"/>
</dbReference>
<dbReference type="PANTHER" id="PTHR13370:SF3">
    <property type="entry name" value="TRNA (GUANINE(10)-N2)-METHYLTRANSFERASE HOMOLOG"/>
    <property type="match status" value="1"/>
</dbReference>
<dbReference type="EMBL" id="BART01001544">
    <property type="protein sequence ID" value="GAG70682.1"/>
    <property type="molecule type" value="Genomic_DNA"/>
</dbReference>
<accession>X1AMJ4</accession>
<dbReference type="InterPro" id="IPR002941">
    <property type="entry name" value="DNA_methylase_N4/N6"/>
</dbReference>
<name>X1AMJ4_9ZZZZ</name>
<evidence type="ECO:0000259" key="3">
    <source>
        <dbReference type="Pfam" id="PF01555"/>
    </source>
</evidence>
<dbReference type="PRINTS" id="PR00508">
    <property type="entry name" value="S21N4MTFRASE"/>
</dbReference>
<dbReference type="GO" id="GO:0003677">
    <property type="term" value="F:DNA binding"/>
    <property type="evidence" value="ECO:0007669"/>
    <property type="project" value="InterPro"/>
</dbReference>